<keyword evidence="2" id="KW-1185">Reference proteome</keyword>
<sequence length="103" mass="11739">MNNDDCIKGVPEAVWPRDGIHSCSQQVTDKEVEDHRTFNDSWDRVISDTEDLSDDSPYLYHPAAELKSLTYVEDRPKWNALIAEIRKTAEAARSDDPASGRLY</sequence>
<dbReference type="Proteomes" id="UP000735302">
    <property type="component" value="Unassembled WGS sequence"/>
</dbReference>
<gene>
    <name evidence="1" type="ORF">PoB_003102800</name>
</gene>
<evidence type="ECO:0000313" key="2">
    <source>
        <dbReference type="Proteomes" id="UP000735302"/>
    </source>
</evidence>
<comment type="caution">
    <text evidence="1">The sequence shown here is derived from an EMBL/GenBank/DDBJ whole genome shotgun (WGS) entry which is preliminary data.</text>
</comment>
<organism evidence="1 2">
    <name type="scientific">Plakobranchus ocellatus</name>
    <dbReference type="NCBI Taxonomy" id="259542"/>
    <lineage>
        <taxon>Eukaryota</taxon>
        <taxon>Metazoa</taxon>
        <taxon>Spiralia</taxon>
        <taxon>Lophotrochozoa</taxon>
        <taxon>Mollusca</taxon>
        <taxon>Gastropoda</taxon>
        <taxon>Heterobranchia</taxon>
        <taxon>Euthyneura</taxon>
        <taxon>Panpulmonata</taxon>
        <taxon>Sacoglossa</taxon>
        <taxon>Placobranchoidea</taxon>
        <taxon>Plakobranchidae</taxon>
        <taxon>Plakobranchus</taxon>
    </lineage>
</organism>
<proteinExistence type="predicted"/>
<evidence type="ECO:0000313" key="1">
    <source>
        <dbReference type="EMBL" id="GFO04523.1"/>
    </source>
</evidence>
<dbReference type="EMBL" id="BLXT01003739">
    <property type="protein sequence ID" value="GFO04523.1"/>
    <property type="molecule type" value="Genomic_DNA"/>
</dbReference>
<protein>
    <submittedName>
        <fullName evidence="1">Uncharacterized protein</fullName>
    </submittedName>
</protein>
<dbReference type="AlphaFoldDB" id="A0AAV4ABA9"/>
<accession>A0AAV4ABA9</accession>
<reference evidence="1 2" key="1">
    <citation type="journal article" date="2021" name="Elife">
        <title>Chloroplast acquisition without the gene transfer in kleptoplastic sea slugs, Plakobranchus ocellatus.</title>
        <authorList>
            <person name="Maeda T."/>
            <person name="Takahashi S."/>
            <person name="Yoshida T."/>
            <person name="Shimamura S."/>
            <person name="Takaki Y."/>
            <person name="Nagai Y."/>
            <person name="Toyoda A."/>
            <person name="Suzuki Y."/>
            <person name="Arimoto A."/>
            <person name="Ishii H."/>
            <person name="Satoh N."/>
            <person name="Nishiyama T."/>
            <person name="Hasebe M."/>
            <person name="Maruyama T."/>
            <person name="Minagawa J."/>
            <person name="Obokata J."/>
            <person name="Shigenobu S."/>
        </authorList>
    </citation>
    <scope>NUCLEOTIDE SEQUENCE [LARGE SCALE GENOMIC DNA]</scope>
</reference>
<name>A0AAV4ABA9_9GAST</name>